<feature type="transmembrane region" description="Helical" evidence="1">
    <location>
        <begin position="27"/>
        <end position="46"/>
    </location>
</feature>
<reference evidence="2 3" key="1">
    <citation type="submission" date="2019-07" db="EMBL/GenBank/DDBJ databases">
        <title>Genome sequencing of lignin-degrading bacterial isolates.</title>
        <authorList>
            <person name="Gladden J."/>
        </authorList>
    </citation>
    <scope>NUCLEOTIDE SEQUENCE [LARGE SCALE GENOMIC DNA]</scope>
    <source>
        <strain evidence="2 3">J45</strain>
    </source>
</reference>
<evidence type="ECO:0000313" key="2">
    <source>
        <dbReference type="EMBL" id="TWH15601.1"/>
    </source>
</evidence>
<dbReference type="RefSeq" id="WP_145692244.1">
    <property type="nucleotide sequence ID" value="NZ_VLJT01000028.1"/>
</dbReference>
<keyword evidence="1" id="KW-0812">Transmembrane</keyword>
<keyword evidence="1" id="KW-1133">Transmembrane helix</keyword>
<name>A0A562E156_RHORH</name>
<dbReference type="AlphaFoldDB" id="A0A562E156"/>
<accession>A0A562E156</accession>
<sequence length="173" mass="18638">MENRPDSTLDDVGEVARSKGVARLRTTAAALLVLVLVAGILGFLGVRSSTATAQGGGYELDLTYPRIARAGLDVPWKVTVHREDGFDGEIVLAIDTSYFEILEMRGRLPEPSAETAGDGLAYLTFDPPPGDEFTFALDVRIQAGRQWGESGSVSVMDGEKSAVTIYFDTWLVP</sequence>
<dbReference type="EMBL" id="VLJT01000028">
    <property type="protein sequence ID" value="TWH15601.1"/>
    <property type="molecule type" value="Genomic_DNA"/>
</dbReference>
<evidence type="ECO:0000256" key="1">
    <source>
        <dbReference type="SAM" id="Phobius"/>
    </source>
</evidence>
<organism evidence="2 3">
    <name type="scientific">Rhodococcus rhodochrous J45</name>
    <dbReference type="NCBI Taxonomy" id="935266"/>
    <lineage>
        <taxon>Bacteria</taxon>
        <taxon>Bacillati</taxon>
        <taxon>Actinomycetota</taxon>
        <taxon>Actinomycetes</taxon>
        <taxon>Mycobacteriales</taxon>
        <taxon>Nocardiaceae</taxon>
        <taxon>Rhodococcus</taxon>
    </lineage>
</organism>
<protein>
    <submittedName>
        <fullName evidence="2">Uncharacterized protein</fullName>
    </submittedName>
</protein>
<keyword evidence="1" id="KW-0472">Membrane</keyword>
<evidence type="ECO:0000313" key="3">
    <source>
        <dbReference type="Proteomes" id="UP000317573"/>
    </source>
</evidence>
<comment type="caution">
    <text evidence="2">The sequence shown here is derived from an EMBL/GenBank/DDBJ whole genome shotgun (WGS) entry which is preliminary data.</text>
</comment>
<dbReference type="Proteomes" id="UP000317573">
    <property type="component" value="Unassembled WGS sequence"/>
</dbReference>
<gene>
    <name evidence="2" type="ORF">L618_000300001750</name>
</gene>
<proteinExistence type="predicted"/>